<name>A0A0V1AX69_TRISP</name>
<dbReference type="InParanoid" id="A0A0V1AX69"/>
<evidence type="ECO:0000313" key="3">
    <source>
        <dbReference type="Proteomes" id="UP000054776"/>
    </source>
</evidence>
<sequence>MILVHEHRRFKGDSSVMDTQPIPVQYRTWDSEFLSQSFIWPLRYFFARCFGRMHDMLSHMNELDVNIFYFEELNENMKRRKYLSIAVGALKLFTIIRVILWNLNFIGYCYTLPSVESISGFAAYAKNG</sequence>
<dbReference type="Proteomes" id="UP000054776">
    <property type="component" value="Unassembled WGS sequence"/>
</dbReference>
<protein>
    <submittedName>
        <fullName evidence="2">Uncharacterized protein</fullName>
    </submittedName>
</protein>
<comment type="caution">
    <text evidence="2">The sequence shown here is derived from an EMBL/GenBank/DDBJ whole genome shotgun (WGS) entry which is preliminary data.</text>
</comment>
<reference evidence="2 3" key="1">
    <citation type="submission" date="2015-01" db="EMBL/GenBank/DDBJ databases">
        <title>Evolution of Trichinella species and genotypes.</title>
        <authorList>
            <person name="Korhonen P.K."/>
            <person name="Edoardo P."/>
            <person name="Giuseppe L.R."/>
            <person name="Gasser R.B."/>
        </authorList>
    </citation>
    <scope>NUCLEOTIDE SEQUENCE [LARGE SCALE GENOMIC DNA]</scope>
    <source>
        <strain evidence="2">ISS3</strain>
    </source>
</reference>
<keyword evidence="1" id="KW-0472">Membrane</keyword>
<keyword evidence="3" id="KW-1185">Reference proteome</keyword>
<evidence type="ECO:0000256" key="1">
    <source>
        <dbReference type="SAM" id="Phobius"/>
    </source>
</evidence>
<keyword evidence="1" id="KW-1133">Transmembrane helix</keyword>
<proteinExistence type="predicted"/>
<evidence type="ECO:0000313" key="2">
    <source>
        <dbReference type="EMBL" id="KRY29241.1"/>
    </source>
</evidence>
<dbReference type="AlphaFoldDB" id="A0A0V1AX69"/>
<dbReference type="OrthoDB" id="10489279at2759"/>
<feature type="transmembrane region" description="Helical" evidence="1">
    <location>
        <begin position="82"/>
        <end position="99"/>
    </location>
</feature>
<dbReference type="EMBL" id="JYDH01000177">
    <property type="protein sequence ID" value="KRY29241.1"/>
    <property type="molecule type" value="Genomic_DNA"/>
</dbReference>
<gene>
    <name evidence="2" type="ORF">T01_12403</name>
</gene>
<accession>A0A0V1AX69</accession>
<organism evidence="2 3">
    <name type="scientific">Trichinella spiralis</name>
    <name type="common">Trichina worm</name>
    <dbReference type="NCBI Taxonomy" id="6334"/>
    <lineage>
        <taxon>Eukaryota</taxon>
        <taxon>Metazoa</taxon>
        <taxon>Ecdysozoa</taxon>
        <taxon>Nematoda</taxon>
        <taxon>Enoplea</taxon>
        <taxon>Dorylaimia</taxon>
        <taxon>Trichinellida</taxon>
        <taxon>Trichinellidae</taxon>
        <taxon>Trichinella</taxon>
    </lineage>
</organism>
<keyword evidence="1" id="KW-0812">Transmembrane</keyword>